<keyword evidence="1" id="KW-0472">Membrane</keyword>
<evidence type="ECO:0008006" key="4">
    <source>
        <dbReference type="Google" id="ProtNLM"/>
    </source>
</evidence>
<dbReference type="InterPro" id="IPR011990">
    <property type="entry name" value="TPR-like_helical_dom_sf"/>
</dbReference>
<evidence type="ECO:0000313" key="3">
    <source>
        <dbReference type="Proteomes" id="UP000176451"/>
    </source>
</evidence>
<reference evidence="2 3" key="1">
    <citation type="journal article" date="2016" name="Nat. Commun.">
        <title>Thousands of microbial genomes shed light on interconnected biogeochemical processes in an aquifer system.</title>
        <authorList>
            <person name="Anantharaman K."/>
            <person name="Brown C.T."/>
            <person name="Hug L.A."/>
            <person name="Sharon I."/>
            <person name="Castelle C.J."/>
            <person name="Probst A.J."/>
            <person name="Thomas B.C."/>
            <person name="Singh A."/>
            <person name="Wilkins M.J."/>
            <person name="Karaoz U."/>
            <person name="Brodie E.L."/>
            <person name="Williams K.H."/>
            <person name="Hubbard S.S."/>
            <person name="Banfield J.F."/>
        </authorList>
    </citation>
    <scope>NUCLEOTIDE SEQUENCE [LARGE SCALE GENOMIC DNA]</scope>
</reference>
<dbReference type="AlphaFoldDB" id="A0A1F5EDP2"/>
<dbReference type="STRING" id="1797469.A3F08_01720"/>
<proteinExistence type="predicted"/>
<dbReference type="SUPFAM" id="SSF48452">
    <property type="entry name" value="TPR-like"/>
    <property type="match status" value="1"/>
</dbReference>
<protein>
    <recommendedName>
        <fullName evidence="4">Tetratricopeptide repeat-like domain-containing protein</fullName>
    </recommendedName>
</protein>
<accession>A0A1F5EDP2</accession>
<name>A0A1F5EDP2_9BACT</name>
<comment type="caution">
    <text evidence="2">The sequence shown here is derived from an EMBL/GenBank/DDBJ whole genome shotgun (WGS) entry which is preliminary data.</text>
</comment>
<feature type="transmembrane region" description="Helical" evidence="1">
    <location>
        <begin position="12"/>
        <end position="32"/>
    </location>
</feature>
<gene>
    <name evidence="2" type="ORF">A3F08_01720</name>
</gene>
<keyword evidence="1" id="KW-0812">Transmembrane</keyword>
<dbReference type="Gene3D" id="1.25.40.10">
    <property type="entry name" value="Tetratricopeptide repeat domain"/>
    <property type="match status" value="1"/>
</dbReference>
<keyword evidence="1" id="KW-1133">Transmembrane helix</keyword>
<evidence type="ECO:0000256" key="1">
    <source>
        <dbReference type="SAM" id="Phobius"/>
    </source>
</evidence>
<sequence length="176" mass="20051">MGSFLQNRNSIIRWIIIVILILIIIFGFHSYVKSIYQKELNKYSSQTSQFENEMKSSIENSPKSAYDLTVLGKKMLNNNQTYWATVVLETAVKKDPQYRDAALLTGYSYLKSAETINDKQYAISYSNLAIVYLIKARDLDPVYARTHELLALAYKNIGDAENAALSAQKAKTFNKD</sequence>
<organism evidence="2 3">
    <name type="scientific">Candidatus Berkelbacteria bacterium RIFCSPHIGHO2_12_FULL_36_9</name>
    <dbReference type="NCBI Taxonomy" id="1797469"/>
    <lineage>
        <taxon>Bacteria</taxon>
        <taxon>Candidatus Berkelbacteria</taxon>
    </lineage>
</organism>
<dbReference type="EMBL" id="MEZV01000059">
    <property type="protein sequence ID" value="OGD65376.1"/>
    <property type="molecule type" value="Genomic_DNA"/>
</dbReference>
<dbReference type="Proteomes" id="UP000176451">
    <property type="component" value="Unassembled WGS sequence"/>
</dbReference>
<evidence type="ECO:0000313" key="2">
    <source>
        <dbReference type="EMBL" id="OGD65376.1"/>
    </source>
</evidence>